<feature type="region of interest" description="Disordered" evidence="1">
    <location>
        <begin position="211"/>
        <end position="230"/>
    </location>
</feature>
<gene>
    <name evidence="3" type="ORF">F5544_04625</name>
</gene>
<keyword evidence="4" id="KW-1185">Reference proteome</keyword>
<protein>
    <submittedName>
        <fullName evidence="3">DUF2786 domain-containing protein</fullName>
    </submittedName>
</protein>
<name>A0A6G9Y6L6_9NOCA</name>
<sequence length="230" mass="25250">MEVVTVTEPGKQNAIDLIAKLLAKAEGCAGTPEGETAENCAFHLLAKHGIAYNDVRPPSQTGPDIAVREDFPLHGDYLHQQIILLARIASALHCSSAYWLHSQHSATVEIYGVPRHLDRVRLLHRPLLTRMLRQATTSAPPDRNHQISWMQGFSLSVRARLRTAETAAATEADNRTGSDLQTRTLAADAKRAEIAKKQALPTLRRSAYNPPIDSGSFTEGYRAGENTDLI</sequence>
<accession>A0A6G9Y6L6</accession>
<proteinExistence type="predicted"/>
<dbReference type="EMBL" id="CP046172">
    <property type="protein sequence ID" value="QIS08839.1"/>
    <property type="molecule type" value="Genomic_DNA"/>
</dbReference>
<organism evidence="3 4">
    <name type="scientific">Nocardia arthritidis</name>
    <dbReference type="NCBI Taxonomy" id="228602"/>
    <lineage>
        <taxon>Bacteria</taxon>
        <taxon>Bacillati</taxon>
        <taxon>Actinomycetota</taxon>
        <taxon>Actinomycetes</taxon>
        <taxon>Mycobacteriales</taxon>
        <taxon>Nocardiaceae</taxon>
        <taxon>Nocardia</taxon>
    </lineage>
</organism>
<evidence type="ECO:0000313" key="3">
    <source>
        <dbReference type="EMBL" id="QIS08839.1"/>
    </source>
</evidence>
<evidence type="ECO:0000259" key="2">
    <source>
        <dbReference type="Pfam" id="PF10979"/>
    </source>
</evidence>
<reference evidence="3 4" key="1">
    <citation type="journal article" date="2019" name="ACS Chem. Biol.">
        <title>Identification and Mobilization of a Cryptic Antibiotic Biosynthesis Gene Locus from a Human-Pathogenic Nocardia Isolate.</title>
        <authorList>
            <person name="Herisse M."/>
            <person name="Ishida K."/>
            <person name="Porter J.L."/>
            <person name="Howden B."/>
            <person name="Hertweck C."/>
            <person name="Stinear T.P."/>
            <person name="Pidot S.J."/>
        </authorList>
    </citation>
    <scope>NUCLEOTIDE SEQUENCE [LARGE SCALE GENOMIC DNA]</scope>
    <source>
        <strain evidence="3 4">AUSMDU00012717</strain>
    </source>
</reference>
<dbReference type="InterPro" id="IPR024498">
    <property type="entry name" value="DUF2786"/>
</dbReference>
<feature type="domain" description="DUF2786" evidence="2">
    <location>
        <begin position="16"/>
        <end position="50"/>
    </location>
</feature>
<evidence type="ECO:0000313" key="4">
    <source>
        <dbReference type="Proteomes" id="UP000503540"/>
    </source>
</evidence>
<dbReference type="AlphaFoldDB" id="A0A6G9Y6L6"/>
<dbReference type="Proteomes" id="UP000503540">
    <property type="component" value="Chromosome"/>
</dbReference>
<dbReference type="KEGG" id="nah:F5544_04625"/>
<evidence type="ECO:0000256" key="1">
    <source>
        <dbReference type="SAM" id="MobiDB-lite"/>
    </source>
</evidence>
<dbReference type="Pfam" id="PF10979">
    <property type="entry name" value="DUF2786"/>
    <property type="match status" value="1"/>
</dbReference>